<gene>
    <name evidence="7" type="primary">PKS</name>
</gene>
<evidence type="ECO:0000256" key="4">
    <source>
        <dbReference type="ARBA" id="ARBA00022598"/>
    </source>
</evidence>
<comment type="pathway">
    <text evidence="1">Siderophore biosynthesis.</text>
</comment>
<dbReference type="PROSITE" id="PS00012">
    <property type="entry name" value="PHOSPHOPANTETHEINE"/>
    <property type="match status" value="5"/>
</dbReference>
<reference evidence="7" key="1">
    <citation type="submission" date="2019-01" db="EMBL/GenBank/DDBJ databases">
        <title>Polyketide synthase and non-ribosomal peptide synthase gene clusters in the toxin producing fungal endophyte, Alternaria oxytropis.</title>
        <authorList>
            <person name="Baucom D."/>
            <person name="Cook D."/>
            <person name="Schardl C."/>
            <person name="Creamer R."/>
        </authorList>
    </citation>
    <scope>NUCLEOTIDE SEQUENCE</scope>
</reference>
<dbReference type="SMART" id="SM00823">
    <property type="entry name" value="PKS_PP"/>
    <property type="match status" value="5"/>
</dbReference>
<keyword evidence="4" id="KW-0436">Ligase</keyword>
<dbReference type="InterPro" id="IPR045851">
    <property type="entry name" value="AMP-bd_C_sf"/>
</dbReference>
<dbReference type="Gene3D" id="3.30.559.30">
    <property type="entry name" value="Nonribosomal peptide synthetase, condensation domain"/>
    <property type="match status" value="6"/>
</dbReference>
<dbReference type="GO" id="GO:0005737">
    <property type="term" value="C:cytoplasm"/>
    <property type="evidence" value="ECO:0007669"/>
    <property type="project" value="TreeGrafter"/>
</dbReference>
<dbReference type="PANTHER" id="PTHR45527">
    <property type="entry name" value="NONRIBOSOMAL PEPTIDE SYNTHETASE"/>
    <property type="match status" value="1"/>
</dbReference>
<dbReference type="GO" id="GO:0010106">
    <property type="term" value="P:cellular response to iron ion starvation"/>
    <property type="evidence" value="ECO:0007669"/>
    <property type="project" value="UniProtKB-ARBA"/>
</dbReference>
<dbReference type="GO" id="GO:0016874">
    <property type="term" value="F:ligase activity"/>
    <property type="evidence" value="ECO:0007669"/>
    <property type="project" value="UniProtKB-KW"/>
</dbReference>
<name>A0A5B9GB37_9PLEO</name>
<dbReference type="FunFam" id="3.40.50.12780:FF:000024">
    <property type="entry name" value="Nonribosomal siderophore peptide synthase SidC"/>
    <property type="match status" value="2"/>
</dbReference>
<dbReference type="GO" id="GO:0043041">
    <property type="term" value="P:amino acid activation for nonribosomal peptide biosynthetic process"/>
    <property type="evidence" value="ECO:0007669"/>
    <property type="project" value="TreeGrafter"/>
</dbReference>
<keyword evidence="3" id="KW-0597">Phosphoprotein</keyword>
<feature type="domain" description="Carrier" evidence="6">
    <location>
        <begin position="4285"/>
        <end position="4364"/>
    </location>
</feature>
<dbReference type="Pfam" id="PF00668">
    <property type="entry name" value="Condensation"/>
    <property type="match status" value="6"/>
</dbReference>
<dbReference type="FunFam" id="3.30.300.30:FF:000033">
    <property type="entry name" value="Nonribosomal siderophore peptide synthase SidC"/>
    <property type="match status" value="1"/>
</dbReference>
<dbReference type="InterPro" id="IPR006162">
    <property type="entry name" value="Ppantetheine_attach_site"/>
</dbReference>
<dbReference type="InterPro" id="IPR010071">
    <property type="entry name" value="AA_adenyl_dom"/>
</dbReference>
<sequence length="5345" mass="596352">MIQENGANQQLSVLNGRPSTLGGPDLLHELVRPFDHDATAIDFLEHGSKRRKFSYKHLHLLSDVLAGRITERLAKLESASPIIPVFLPQSPELYIVLLAVLKAGKAFCPLHLDTPAERLKFILNDISPDLLITFSTFEERIRAAVGIGVVFVDKELCEREDRLTIELPRPSTKDLAYVLYTSGSTGKPKAVSVSHHAVTQSLLAHNRHIPNFARFLQFAAPTFDVSIFEIFFPWFRGQTLVGSTRAQMLDDLPGTIRNLEIDAVELTPTVVSNLLQGRSSVPGLRLLLTIGEMLTQHVIDEYGGDEMKESILWAMYGPTEASIHCTLQPQFSTCSPTSTIGRPLDTVSAFIIAPPTGNLTSVDIEILRTGEVGELAVGGPQVAEEYLNRPDLTSVSFIEHQEYGRLYRTGDRARINHCGVLECLGRVVAGQVKLRGQRIELGEIEQAIMKMPMCRTATAMIVQESLVAFCAARSREVTRADVLNICSHWLPAFMVPSDVCFIETVPQLPSGKIDRDSLAREYLRKTNSNGTSSSTTTTPADLVSQSVLSIIRHHVSPDLGLNLDLALTGMDSLRSIRIASALRREGFELGAMEVLSAKTLTDLIAICRESTTAASLCGPTKDSARPLIHMETPQLERWRSNIVCVMPCTPLQEALLAETMSRPTAYCNWIEVELSITQTYEEIQDALHYLASKTEILRTGFYAESQNSGTFSQIIWKELLASQIQDVDRFSMPYSLWSEEDFMRPFQTQIMTISERPRLLFRLHHALYDGWSFDLLLHDLDTRLRGEETASRPQFREVVQYLSHVKSEDQEVSKNYWTSLLNGYLPISLPNYHGRLVRDRVTHHFTERSAIDRSQLFERAREMAINPQVYFQAATAYVLSLYTGTNDVLFGNVTSGRTIPVAGAEDIIGPCIATVPFRIDLNSARSTHDLLRLTQTLNRKSLQHSIIPLREIVRAGNVPPGTQLFDVLFVWQQSIVSESNSTFSARVINSADDLEFRLTLEFEPREDDILFRATFDASSFPEHQIKCLSRQIDEVVGLLLASTDHGVDEMKWCFTTPSLSIANPTPRQRTIERGPAYAVERWALMDPGRPAVKFARVIRGGVEVEKVATYGMLNSRANQFARVLAEHGVGNDQLVCIMMEKSIDLYVCILAVLKLGCGYLPLVPDTPIERVKTILNDARVKVCVSDSSTSPDIRKTLQVDLMVFNATQLSDYSDQNLNVPYNGQHLAYAVFTSGSTGTPKGVLVTQDNLMSNLQYLSTIYPVSTESRLLQSCSQAFDVSVFEIFFSWYVGICLCTARKDDLFHDFEAAINRLCVTHLSLTPTVAALVDPENVPRVKFLVTAGEALTEHVRRRWAGKGLYQGYGPSETTNICTVRAAVTPDDLINNIGMPFTNTSALVLDPESEAILPRGAVGELCFGGYQVFRGYLNRPELNAVKIIDHPIYGRIYRSGDMGILLPDGSILSRGRSDDQVKIRGQRVELGEITSVMLDHQSVQDCVTLLLPRPSNAQTLVIFWVPTTAASDYFQRLEPAEFESVQLDLFDLLSRRLPPYMVPSHLIPISRLPMTMQAKIDKGLLQSLFWNLAEDQLELTMQSTDSEEGPEVSSSWEKDVAQVLAWTLDISSENLRRTSSFFNMGLDSVSAIRFCNRLRKQGLGDFSISTVLKNSSIARLASVHDLRSRLPIQETTKPPAINLDNFLKPDEISRILARYDKSEFQVARILPCIPLQEAMLSSGHSFAGSTYCNKMLFDIKGDISRLQECWSSMVQRHEILRTCFVATEDPSFAFTQVVLRNSDLNWHFHDFVDELPSRIDSVISDLLRAEKPPVYFALAQEGLSTKLLFCCHHALYDGIAISTLLKEIQDLYLGNKLPPPVSYDVYLQHMLHQDFAKSDEYWITLLRGLEPTFFPTLTSNNSGAHGKPASSSRCLQSPLDSVRKACQNTSVSLLAVVQAAWAKLLHFYTGENDICFGNVVSGRSIARDDLDRIVAPCFNTLPVRVNFDFQRANDALTRLTHNLNIESLAHQLTPLRRIQNMVLQEGGRLFDTLVILQQPRSSLDSSIWTLERELGDMDLPVLCEIVQDPTSNTLELVLHYQTSLLSEAEALLVMETYDCCLSSLIASPNVPSVDMTRLPIHLRAESNIDYERFETESPLLHSSLELMAARYPERIALDFLLTDGAKTTWSFKTLNEKANVIAHALIGEGIGPEDIVPIHIRKSPQYYASILGVLKAGAAFAPVHPSLPEARRAVMLQELKPKLVLCSDNSILPEDLTEAIIVNVQNLPPTLHTNPVIAGLRDSNLAYCLFTSGSTGVPKAVSMEHRAPVQTILSSKSRIPWSSSSRLLQYAAVTFDMCYYDCFLAWTFGFTLCAAEQNDLLNDLHKTINSMQVDLLDLTPSVAVLLKRSDVPSVKWLYCIGEAMSPAIVKEWEGACVNSYGPTEAAFCTTISPVSSDTYTSVIGKPFPTTSFAIFSSQGGSPLPLLSTGELYIGGAQLARGYMDRPDLTSERFVTRYGQRFYKSGDMVRMLSDGNFEFVGRRDDQVKIRGLRVELGEINHVVQNAHSDIAFVTTQILERDQMSKEQLVSFLVLRRKIEKSTLGELQRDLKKTASNRLPSYIVPQFFLFVDEIPRSMAGKIDKKALTDIFRDTAGADSLTDGFRHDSEHQWTRIETEVQDILARLSRTSQKDISPRTSIYQLGLDSISAMQVAAALRKQGHRVNATDVLKHTTCVDLAEFLNQASPSDVPSDSRCDFGAFERKYRTQVLSDNNIPNNDVLALRPCTPLQNGMVSQFLAKEGAVYMNSLRLQLELDVDIDRLKRAWFMTMERHSVLRAGFSHVQDPIYPFAMIVYTPESVDLPWSVTSNTTSDPMDRWIQKLQHAFLKKLHSLPWALRVVEEENHYALELALFHALFDAQSLQSIFNEVAAAYLGQPLTPPRPIDTTISSIIQFSSESTSDREKFWVDLGKAANTCRFPNLAPLRYSPSSPSVYTRLSAKSLRVLEDGCRNANITMQAAGVASWLSLLSAYTGESSVTCGVVLSGRTFEGAEDAVFPCINTVPVTCTITNDKAAVLEKMMRLNTEIQQYQFTPLKEIQALMGFPNEALFDTFFAYQKLPGSAEANSLWKVVDERATIEYPVSIELEPADGRLKYRLTFLPHIIPKEQANLILEQLDHLMESYTSTSPAIETRYTEQLYSITPANESKLPSNARLLHELVEHTAIQYPNRIAFEFVSTDDKGQRTVEQWTYAELDAEGNKIARLLTFYGIRSGSLIGVCFDKCPEASFAMLGILKAGCAFVAIDSGAPAARQSFIVEDSQAQAVVSLSSQVAKFESSISVLVLKLDEIDRRSLSGSALSRNNDISPQDRSYCLYTSGTTGKPKGCELTHENAVQALLAFQRLFAGHWDANSRWLQFASFHFDVAVLEQYWSWSVGICVVSAPRDLIFEDLAKSISDLNITHIDLTPSLAQILHPDDVPSLCKGIFITGGESLKQEILDVWGPKGVVYNGYGPTEATIGCTMYPRVPANGKPSNIGRQFDNVGTLVLYPGSNVPVLRGGVGELCVFGKLVGKGYLNRPELTVERFPYLERFSERVYRTGDLVRVLHDGTFDFLGRADDQVKLRGQRLEVAEINSVIKHSSKAISDVATLVLKHPKQQKEQLVAFLVCGKLSRVQVQVRLDDVEGMMSAKEACHERLPPYMVPTHFVPLTAMPLNINNKADGKKLKELYEALSSRELQIISTTTDDQDKAWSKHDEKLRHVLSQTLDVREESIGKDTSFFELGMDSISVIGVSRTLKQAGFATASASLVMRCPTARRLAKALRAGTSSVNQKHGSFLATQQAIHAVQHRYRHSVAQSLSIESSRIDTVSPCTPLQQGMIARYLESDDGLYFNTFQFKLHDSVNEQKLQAAWESVHASTPILRTVFVNTEAGYVQAVLSGVPFSGIAQISVKDQHLAEHMTRLRHSWVELNKPELRRPFQIHLVTTPRQKLLVVHAFHGLYDGNSIGLIFQAVWDFYNGKDAKSIAPAFHTALAHGPLNVAEGAKKFWQDHLSAKFLPLPTIFNKPTKSTVVVTRTLHALPDFDRVRRQLNVTAQAVAQACWLFVLQEHVKGPVTTGMIVSGRNIDLEGADRIIGPMFNTIPYQHRAQHSESWTSIIKRVHDFNVEAHPYQHTPLRDIMKWCNRAPNQPLFDNLFAYQVAQGDEESAKNHVWEILDDDAVADFPLALEIEQKTDDVFELALVTQSHVSDGSLANDLLDRFEAALRKVLQDPSSIPESTFEVNGIVENGTVLEAEAIRDAGDTARFKWTCNAIKIKEEIANLSDFELEGINESTSIFELGLDSIDAIKLSSKLKKRGVDIPVSGIMRGLTISKMVQHVSAREMAARESTQSNLDPYRQSMRRYLEQHAFDPADIEDVLPLTPLQESMVSEMIASEYTRYYNHNVFRLHPEVDIEKLREAWVTVTGASPILRTGFVEVDDPEIDGSFAQIVHRKCHDFWSHLKLEDTPDFTSIFDELRHDAIRSSLSTPPFRLSFIETPDQCYFVLSIGHALYDGWSLSLLHADVHRAYKNQFSSRPSYERSLADMIATSGSASAGFWQGYLSDAKPSSFPRRASISNETSGYVHRHEQNSVVGLDELQAFARRSNVSLQTVGQAVFALASTFYTQSLDITFGSVLSGRDDDNERSQLLFPTMNTVAIRAIVHGSGTEMLRYVQDNFTNIKQWQHYPLRKALSVAGVDGRLFESLFIYQKSLEQEQGNAEELYASIEGHSDVEYPVCVEMEVVNEVLVWRCAVKEEVFDRDGSKQLLDRIDDVLMHLINQPETPVIDVTAKGTSVCGLPAFTKEQSRTISCSETVDEGDSRDPPSTETVRKIREILASVSKTPEDEMTSDMTIFHMGLDSISAIKVSSLLRKQNITLSVGEMLRAGTVEKMARLVDARIVQNPENNTDPHAVIQEILKDVDRQDILERACVDVASVTDVLPVTAGQLYMLSMWLNTKGNNFYADFAYEIHGNVDISNLRKSWQDLVVTSPVLQTVFVSTGGDQIPYVAIVSKDAKCSLTNVTGSEHDELSEHMRNTATTQPWVHLFVSQTANGWSLKLRIHHALYDGVSLPLLMQQFQDICNGAAAPPSDNMLAHVVASGHTALALEEKKVFWIGYLTNSAQKHLVQPCKSPETRTEIFKSALMATQNLEAIARQHGVSPQSMFLAAYAKIFAMKLVRSREEDVVIGVYLANRSLPIHGIASTAVPTVNLLPILVKTPLERNLAKLAGNIQRDLQDISSPANASASLFDISEWTGVKVDTFVNFLSMPDTQEKEGDAHTKEGITITPTESWRESVSRISTVEDRSFEVPAELVNERVNGAYLVS</sequence>
<dbReference type="GO" id="GO:0031177">
    <property type="term" value="F:phosphopantetheine binding"/>
    <property type="evidence" value="ECO:0007669"/>
    <property type="project" value="InterPro"/>
</dbReference>
<dbReference type="SUPFAM" id="SSF56801">
    <property type="entry name" value="Acetyl-CoA synthetase-like"/>
    <property type="match status" value="4"/>
</dbReference>
<evidence type="ECO:0000259" key="6">
    <source>
        <dbReference type="PROSITE" id="PS50075"/>
    </source>
</evidence>
<dbReference type="InterPro" id="IPR020845">
    <property type="entry name" value="AMP-binding_CS"/>
</dbReference>
<dbReference type="Pfam" id="PF00501">
    <property type="entry name" value="AMP-binding"/>
    <property type="match status" value="4"/>
</dbReference>
<dbReference type="InterPro" id="IPR042099">
    <property type="entry name" value="ANL_N_sf"/>
</dbReference>
<dbReference type="CDD" id="cd05918">
    <property type="entry name" value="A_NRPS_SidN3_like"/>
    <property type="match status" value="3"/>
</dbReference>
<dbReference type="InterPro" id="IPR036736">
    <property type="entry name" value="ACP-like_sf"/>
</dbReference>
<dbReference type="InterPro" id="IPR023213">
    <property type="entry name" value="CAT-like_dom_sf"/>
</dbReference>
<dbReference type="SUPFAM" id="SSF47336">
    <property type="entry name" value="ACP-like"/>
    <property type="match status" value="5"/>
</dbReference>
<dbReference type="FunFam" id="3.30.300.30:FF:000015">
    <property type="entry name" value="Nonribosomal peptide synthase SidD"/>
    <property type="match status" value="2"/>
</dbReference>
<dbReference type="InterPro" id="IPR000873">
    <property type="entry name" value="AMP-dep_synth/lig_dom"/>
</dbReference>
<protein>
    <submittedName>
        <fullName evidence="7">Polyketide synthase 40703</fullName>
    </submittedName>
</protein>
<keyword evidence="2" id="KW-0596">Phosphopantetheine</keyword>
<evidence type="ECO:0000313" key="7">
    <source>
        <dbReference type="EMBL" id="QEE83320.1"/>
    </source>
</evidence>
<dbReference type="Gene3D" id="1.10.1200.10">
    <property type="entry name" value="ACP-like"/>
    <property type="match status" value="5"/>
</dbReference>
<dbReference type="Gene3D" id="3.30.300.30">
    <property type="match status" value="4"/>
</dbReference>
<evidence type="ECO:0000256" key="5">
    <source>
        <dbReference type="ARBA" id="ARBA00029454"/>
    </source>
</evidence>
<dbReference type="Gene3D" id="3.30.559.10">
    <property type="entry name" value="Chloramphenicol acetyltransferase-like domain"/>
    <property type="match status" value="6"/>
</dbReference>
<dbReference type="SUPFAM" id="SSF52777">
    <property type="entry name" value="CoA-dependent acyltransferases"/>
    <property type="match status" value="12"/>
</dbReference>
<feature type="domain" description="Carrier" evidence="6">
    <location>
        <begin position="3736"/>
        <end position="3810"/>
    </location>
</feature>
<evidence type="ECO:0000256" key="1">
    <source>
        <dbReference type="ARBA" id="ARBA00004924"/>
    </source>
</evidence>
<dbReference type="CDD" id="cd19542">
    <property type="entry name" value="CT_NRPS-like"/>
    <property type="match status" value="3"/>
</dbReference>
<organism evidence="7">
    <name type="scientific">Alternaria oxytropis</name>
    <dbReference type="NCBI Taxonomy" id="570715"/>
    <lineage>
        <taxon>Eukaryota</taxon>
        <taxon>Fungi</taxon>
        <taxon>Dikarya</taxon>
        <taxon>Ascomycota</taxon>
        <taxon>Pezizomycotina</taxon>
        <taxon>Dothideomycetes</taxon>
        <taxon>Pleosporomycetidae</taxon>
        <taxon>Pleosporales</taxon>
        <taxon>Pleosporineae</taxon>
        <taxon>Pleosporaceae</taxon>
        <taxon>Alternaria</taxon>
    </lineage>
</organism>
<feature type="domain" description="Carrier" evidence="6">
    <location>
        <begin position="4844"/>
        <end position="4920"/>
    </location>
</feature>
<proteinExistence type="inferred from homology"/>
<dbReference type="GO" id="GO:0031169">
    <property type="term" value="P:ferrichrome biosynthetic process"/>
    <property type="evidence" value="ECO:0007669"/>
    <property type="project" value="UniProtKB-ARBA"/>
</dbReference>
<dbReference type="PANTHER" id="PTHR45527:SF1">
    <property type="entry name" value="FATTY ACID SYNTHASE"/>
    <property type="match status" value="1"/>
</dbReference>
<dbReference type="Gene3D" id="3.40.50.12780">
    <property type="entry name" value="N-terminal domain of ligase-like"/>
    <property type="match status" value="4"/>
</dbReference>
<accession>A0A5B9GB37</accession>
<evidence type="ECO:0000256" key="3">
    <source>
        <dbReference type="ARBA" id="ARBA00022553"/>
    </source>
</evidence>
<dbReference type="PROSITE" id="PS50075">
    <property type="entry name" value="CARRIER"/>
    <property type="match status" value="5"/>
</dbReference>
<dbReference type="InterPro" id="IPR009081">
    <property type="entry name" value="PP-bd_ACP"/>
</dbReference>
<feature type="domain" description="Carrier" evidence="6">
    <location>
        <begin position="2660"/>
        <end position="2733"/>
    </location>
</feature>
<feature type="domain" description="Carrier" evidence="6">
    <location>
        <begin position="1603"/>
        <end position="1677"/>
    </location>
</feature>
<dbReference type="NCBIfam" id="NF003417">
    <property type="entry name" value="PRK04813.1"/>
    <property type="match status" value="4"/>
</dbReference>
<comment type="similarity">
    <text evidence="5">Belongs to the NRP synthetase family.</text>
</comment>
<dbReference type="PROSITE" id="PS00455">
    <property type="entry name" value="AMP_BINDING"/>
    <property type="match status" value="1"/>
</dbReference>
<dbReference type="InterPro" id="IPR001242">
    <property type="entry name" value="Condensation_dom"/>
</dbReference>
<dbReference type="EMBL" id="MK471351">
    <property type="protein sequence ID" value="QEE83320.1"/>
    <property type="molecule type" value="Genomic_DNA"/>
</dbReference>
<evidence type="ECO:0000256" key="2">
    <source>
        <dbReference type="ARBA" id="ARBA00022450"/>
    </source>
</evidence>
<dbReference type="SMART" id="SM01294">
    <property type="entry name" value="PKS_PP_betabranch"/>
    <property type="match status" value="1"/>
</dbReference>
<dbReference type="Pfam" id="PF00550">
    <property type="entry name" value="PP-binding"/>
    <property type="match status" value="6"/>
</dbReference>
<dbReference type="NCBIfam" id="TIGR01733">
    <property type="entry name" value="AA-adenyl-dom"/>
    <property type="match status" value="3"/>
</dbReference>
<dbReference type="InterPro" id="IPR020806">
    <property type="entry name" value="PKS_PP-bd"/>
</dbReference>